<dbReference type="FunFam" id="3.30.160.60:FF:000610">
    <property type="entry name" value="B-box zinc finger protein 19"/>
    <property type="match status" value="1"/>
</dbReference>
<comment type="subcellular location">
    <subcellularLocation>
        <location evidence="1">Nucleus</location>
    </subcellularLocation>
</comment>
<dbReference type="CDD" id="cd19821">
    <property type="entry name" value="Bbox1_BBX-like"/>
    <property type="match status" value="1"/>
</dbReference>
<accession>A0ABD3HLI8</accession>
<keyword evidence="4" id="KW-0677">Repeat</keyword>
<dbReference type="PROSITE" id="PS50119">
    <property type="entry name" value="ZF_BBOX"/>
    <property type="match status" value="2"/>
</dbReference>
<dbReference type="InterPro" id="IPR049808">
    <property type="entry name" value="CONSTANS-like_Bbox1"/>
</dbReference>
<evidence type="ECO:0000256" key="7">
    <source>
        <dbReference type="ARBA" id="ARBA00023015"/>
    </source>
</evidence>
<dbReference type="GO" id="GO:0010100">
    <property type="term" value="P:negative regulation of photomorphogenesis"/>
    <property type="evidence" value="ECO:0007669"/>
    <property type="project" value="UniProtKB-ARBA"/>
</dbReference>
<evidence type="ECO:0000256" key="9">
    <source>
        <dbReference type="ARBA" id="ARBA00023242"/>
    </source>
</evidence>
<dbReference type="EMBL" id="JBJQOH010000003">
    <property type="protein sequence ID" value="KAL3691104.1"/>
    <property type="molecule type" value="Genomic_DNA"/>
</dbReference>
<organism evidence="13 14">
    <name type="scientific">Riccia sorocarpa</name>
    <dbReference type="NCBI Taxonomy" id="122646"/>
    <lineage>
        <taxon>Eukaryota</taxon>
        <taxon>Viridiplantae</taxon>
        <taxon>Streptophyta</taxon>
        <taxon>Embryophyta</taxon>
        <taxon>Marchantiophyta</taxon>
        <taxon>Marchantiopsida</taxon>
        <taxon>Marchantiidae</taxon>
        <taxon>Marchantiales</taxon>
        <taxon>Ricciaceae</taxon>
        <taxon>Riccia</taxon>
    </lineage>
</organism>
<evidence type="ECO:0000256" key="8">
    <source>
        <dbReference type="ARBA" id="ARBA00023163"/>
    </source>
</evidence>
<keyword evidence="2" id="KW-0678">Repressor</keyword>
<dbReference type="Gene3D" id="3.30.160.60">
    <property type="entry name" value="Classic Zinc Finger"/>
    <property type="match status" value="1"/>
</dbReference>
<feature type="compositionally biased region" description="Basic residues" evidence="11">
    <location>
        <begin position="134"/>
        <end position="146"/>
    </location>
</feature>
<feature type="region of interest" description="Disordered" evidence="11">
    <location>
        <begin position="113"/>
        <end position="162"/>
    </location>
</feature>
<comment type="caution">
    <text evidence="13">The sequence shown here is derived from an EMBL/GenBank/DDBJ whole genome shotgun (WGS) entry which is preliminary data.</text>
</comment>
<evidence type="ECO:0000313" key="14">
    <source>
        <dbReference type="Proteomes" id="UP001633002"/>
    </source>
</evidence>
<dbReference type="Proteomes" id="UP001633002">
    <property type="component" value="Unassembled WGS sequence"/>
</dbReference>
<proteinExistence type="predicted"/>
<feature type="compositionally biased region" description="Basic and acidic residues" evidence="11">
    <location>
        <begin position="113"/>
        <end position="133"/>
    </location>
</feature>
<evidence type="ECO:0000256" key="1">
    <source>
        <dbReference type="ARBA" id="ARBA00004123"/>
    </source>
</evidence>
<evidence type="ECO:0000256" key="10">
    <source>
        <dbReference type="PROSITE-ProRule" id="PRU00024"/>
    </source>
</evidence>
<evidence type="ECO:0000256" key="2">
    <source>
        <dbReference type="ARBA" id="ARBA00022491"/>
    </source>
</evidence>
<dbReference type="GO" id="GO:0008270">
    <property type="term" value="F:zinc ion binding"/>
    <property type="evidence" value="ECO:0007669"/>
    <property type="project" value="UniProtKB-KW"/>
</dbReference>
<feature type="domain" description="B box-type" evidence="12">
    <location>
        <begin position="51"/>
        <end position="96"/>
    </location>
</feature>
<sequence>MRTLCDVCEAAPARLFCAADEAALCVKCDEKVHGCNKLASRHVRLELAEARAVPRCDICENAPAFFFCGIDGTSLCLQCDMDVHIGGKKTHERYLLMGQRVELPTKVRQDDLATAKDNAAKDGKVSTAGDEHIHHHHHHHYHHHHHDGQGDKTKPVASGDWNNSNAPAVAIAVGDEDLQSPASRRLSHLIDLIDLNARPAHLQQLGHTSKEQELESSDDECVGVVPEITPRSSSENSD</sequence>
<dbReference type="PANTHER" id="PTHR31832:SF5">
    <property type="entry name" value="OS09G0527900 PROTEIN"/>
    <property type="match status" value="1"/>
</dbReference>
<evidence type="ECO:0000256" key="6">
    <source>
        <dbReference type="ARBA" id="ARBA00022833"/>
    </source>
</evidence>
<keyword evidence="14" id="KW-1185">Reference proteome</keyword>
<dbReference type="AlphaFoldDB" id="A0ABD3HLI8"/>
<dbReference type="PANTHER" id="PTHR31832">
    <property type="entry name" value="B-BOX ZINC FINGER PROTEIN 22"/>
    <property type="match status" value="1"/>
</dbReference>
<reference evidence="13 14" key="1">
    <citation type="submission" date="2024-09" db="EMBL/GenBank/DDBJ databases">
        <title>Chromosome-scale assembly of Riccia sorocarpa.</title>
        <authorList>
            <person name="Paukszto L."/>
        </authorList>
    </citation>
    <scope>NUCLEOTIDE SEQUENCE [LARGE SCALE GENOMIC DNA]</scope>
    <source>
        <strain evidence="13">LP-2024</strain>
        <tissue evidence="13">Aerial parts of the thallus</tissue>
    </source>
</reference>
<keyword evidence="6" id="KW-0862">Zinc</keyword>
<dbReference type="InterPro" id="IPR051979">
    <property type="entry name" value="B-box_zinc_finger"/>
</dbReference>
<dbReference type="GO" id="GO:0005634">
    <property type="term" value="C:nucleus"/>
    <property type="evidence" value="ECO:0007669"/>
    <property type="project" value="UniProtKB-SubCell"/>
</dbReference>
<dbReference type="InterPro" id="IPR000315">
    <property type="entry name" value="Znf_B-box"/>
</dbReference>
<feature type="domain" description="B box-type" evidence="12">
    <location>
        <begin position="1"/>
        <end position="47"/>
    </location>
</feature>
<keyword evidence="5 10" id="KW-0863">Zinc-finger</keyword>
<feature type="region of interest" description="Disordered" evidence="11">
    <location>
        <begin position="208"/>
        <end position="238"/>
    </location>
</feature>
<protein>
    <recommendedName>
        <fullName evidence="12">B box-type domain-containing protein</fullName>
    </recommendedName>
</protein>
<name>A0ABD3HLI8_9MARC</name>
<dbReference type="Pfam" id="PF00643">
    <property type="entry name" value="zf-B_box"/>
    <property type="match status" value="2"/>
</dbReference>
<evidence type="ECO:0000256" key="11">
    <source>
        <dbReference type="SAM" id="MobiDB-lite"/>
    </source>
</evidence>
<keyword evidence="3" id="KW-0479">Metal-binding</keyword>
<evidence type="ECO:0000259" key="12">
    <source>
        <dbReference type="PROSITE" id="PS50119"/>
    </source>
</evidence>
<keyword evidence="9" id="KW-0539">Nucleus</keyword>
<evidence type="ECO:0000256" key="3">
    <source>
        <dbReference type="ARBA" id="ARBA00022723"/>
    </source>
</evidence>
<keyword evidence="8" id="KW-0804">Transcription</keyword>
<evidence type="ECO:0000256" key="4">
    <source>
        <dbReference type="ARBA" id="ARBA00022737"/>
    </source>
</evidence>
<dbReference type="SMART" id="SM00336">
    <property type="entry name" value="BBOX"/>
    <property type="match status" value="2"/>
</dbReference>
<evidence type="ECO:0000313" key="13">
    <source>
        <dbReference type="EMBL" id="KAL3691104.1"/>
    </source>
</evidence>
<evidence type="ECO:0000256" key="5">
    <source>
        <dbReference type="ARBA" id="ARBA00022771"/>
    </source>
</evidence>
<gene>
    <name evidence="13" type="ORF">R1sor_004755</name>
</gene>
<keyword evidence="7" id="KW-0805">Transcription regulation</keyword>